<dbReference type="EMBL" id="CAJNJA010028162">
    <property type="protein sequence ID" value="CAE7595279.1"/>
    <property type="molecule type" value="Genomic_DNA"/>
</dbReference>
<sequence>MPQAIIVNHRQLAFLIINSLVGNTLQGVETGLDAAIARCNDINDAPGASPDMLYSLVAYLAILSRELVGDQDGTFLVGTTPGPVNNQWLQDLPARTMKPPTLCNHERLGAGTCGLSDFMAAGVPFQALTDIAGQDVGGGAQLCHVANSQ</sequence>
<reference evidence="1" key="1">
    <citation type="submission" date="2021-02" db="EMBL/GenBank/DDBJ databases">
        <authorList>
            <person name="Dougan E. K."/>
            <person name="Rhodes N."/>
            <person name="Thang M."/>
            <person name="Chan C."/>
        </authorList>
    </citation>
    <scope>NUCLEOTIDE SEQUENCE</scope>
</reference>
<accession>A0A812UTP1</accession>
<proteinExistence type="predicted"/>
<protein>
    <submittedName>
        <fullName evidence="1">Uncharacterized protein</fullName>
    </submittedName>
</protein>
<dbReference type="AlphaFoldDB" id="A0A812UTP1"/>
<feature type="non-terminal residue" evidence="1">
    <location>
        <position position="149"/>
    </location>
</feature>
<dbReference type="OrthoDB" id="10381776at2759"/>
<evidence type="ECO:0000313" key="1">
    <source>
        <dbReference type="EMBL" id="CAE7595279.1"/>
    </source>
</evidence>
<name>A0A812UTP1_9DINO</name>
<keyword evidence="2" id="KW-1185">Reference proteome</keyword>
<dbReference type="Proteomes" id="UP000601435">
    <property type="component" value="Unassembled WGS sequence"/>
</dbReference>
<gene>
    <name evidence="1" type="ORF">SNEC2469_LOCUS17123</name>
</gene>
<evidence type="ECO:0000313" key="2">
    <source>
        <dbReference type="Proteomes" id="UP000601435"/>
    </source>
</evidence>
<organism evidence="1 2">
    <name type="scientific">Symbiodinium necroappetens</name>
    <dbReference type="NCBI Taxonomy" id="1628268"/>
    <lineage>
        <taxon>Eukaryota</taxon>
        <taxon>Sar</taxon>
        <taxon>Alveolata</taxon>
        <taxon>Dinophyceae</taxon>
        <taxon>Suessiales</taxon>
        <taxon>Symbiodiniaceae</taxon>
        <taxon>Symbiodinium</taxon>
    </lineage>
</organism>
<comment type="caution">
    <text evidence="1">The sequence shown here is derived from an EMBL/GenBank/DDBJ whole genome shotgun (WGS) entry which is preliminary data.</text>
</comment>